<dbReference type="PANTHER" id="PTHR34997">
    <property type="entry name" value="AM15"/>
    <property type="match status" value="1"/>
</dbReference>
<feature type="non-terminal residue" evidence="4">
    <location>
        <position position="137"/>
    </location>
</feature>
<sequence>SSSATVPAPTSTMSGTTNSCYQWHTQQSGDTCYSIEQQYSITDAYFRSLNPEIDANCYNLALGYAYCVSGAASPYTTTVSGTTNSCYQWHTQQSGDTCYSIEQQYSITDAYFRSLNPEIDANCYNLALGYAYCVSGS</sequence>
<dbReference type="InterPro" id="IPR018392">
    <property type="entry name" value="LysM"/>
</dbReference>
<protein>
    <submittedName>
        <fullName evidence="4">Carbohydrate-binding module family 50 protein</fullName>
    </submittedName>
</protein>
<accession>A0A9P4LXT3</accession>
<evidence type="ECO:0000256" key="1">
    <source>
        <dbReference type="ARBA" id="ARBA00022669"/>
    </source>
</evidence>
<gene>
    <name evidence="4" type="ORF">K490DRAFT_6624</name>
</gene>
<dbReference type="PROSITE" id="PS51782">
    <property type="entry name" value="LYSM"/>
    <property type="match status" value="2"/>
</dbReference>
<keyword evidence="5" id="KW-1185">Reference proteome</keyword>
<dbReference type="InterPro" id="IPR052210">
    <property type="entry name" value="LysM1-like"/>
</dbReference>
<feature type="domain" description="LysM" evidence="3">
    <location>
        <begin position="22"/>
        <end position="68"/>
    </location>
</feature>
<dbReference type="OrthoDB" id="5985073at2759"/>
<keyword evidence="1" id="KW-0147">Chitin-binding</keyword>
<dbReference type="CDD" id="cd00118">
    <property type="entry name" value="LysM"/>
    <property type="match status" value="2"/>
</dbReference>
<organism evidence="4 5">
    <name type="scientific">Saccharata proteae CBS 121410</name>
    <dbReference type="NCBI Taxonomy" id="1314787"/>
    <lineage>
        <taxon>Eukaryota</taxon>
        <taxon>Fungi</taxon>
        <taxon>Dikarya</taxon>
        <taxon>Ascomycota</taxon>
        <taxon>Pezizomycotina</taxon>
        <taxon>Dothideomycetes</taxon>
        <taxon>Dothideomycetes incertae sedis</taxon>
        <taxon>Botryosphaeriales</taxon>
        <taxon>Saccharataceae</taxon>
        <taxon>Saccharata</taxon>
    </lineage>
</organism>
<dbReference type="Gene3D" id="3.10.350.10">
    <property type="entry name" value="LysM domain"/>
    <property type="match status" value="2"/>
</dbReference>
<comment type="caution">
    <text evidence="4">The sequence shown here is derived from an EMBL/GenBank/DDBJ whole genome shotgun (WGS) entry which is preliminary data.</text>
</comment>
<dbReference type="GO" id="GO:0008061">
    <property type="term" value="F:chitin binding"/>
    <property type="evidence" value="ECO:0007669"/>
    <property type="project" value="UniProtKB-KW"/>
</dbReference>
<dbReference type="PANTHER" id="PTHR34997:SF1">
    <property type="entry name" value="PEPTIDOGLYCAN-BINDING LYSIN DOMAIN"/>
    <property type="match status" value="1"/>
</dbReference>
<proteinExistence type="predicted"/>
<evidence type="ECO:0000259" key="3">
    <source>
        <dbReference type="PROSITE" id="PS51782"/>
    </source>
</evidence>
<dbReference type="AlphaFoldDB" id="A0A9P4LXT3"/>
<dbReference type="EMBL" id="ML978716">
    <property type="protein sequence ID" value="KAF2088472.1"/>
    <property type="molecule type" value="Genomic_DNA"/>
</dbReference>
<feature type="non-terminal residue" evidence="4">
    <location>
        <position position="1"/>
    </location>
</feature>
<evidence type="ECO:0000256" key="2">
    <source>
        <dbReference type="ARBA" id="ARBA00023026"/>
    </source>
</evidence>
<reference evidence="4" key="1">
    <citation type="journal article" date="2020" name="Stud. Mycol.">
        <title>101 Dothideomycetes genomes: a test case for predicting lifestyles and emergence of pathogens.</title>
        <authorList>
            <person name="Haridas S."/>
            <person name="Albert R."/>
            <person name="Binder M."/>
            <person name="Bloem J."/>
            <person name="Labutti K."/>
            <person name="Salamov A."/>
            <person name="Andreopoulos B."/>
            <person name="Baker S."/>
            <person name="Barry K."/>
            <person name="Bills G."/>
            <person name="Bluhm B."/>
            <person name="Cannon C."/>
            <person name="Castanera R."/>
            <person name="Culley D."/>
            <person name="Daum C."/>
            <person name="Ezra D."/>
            <person name="Gonzalez J."/>
            <person name="Henrissat B."/>
            <person name="Kuo A."/>
            <person name="Liang C."/>
            <person name="Lipzen A."/>
            <person name="Lutzoni F."/>
            <person name="Magnuson J."/>
            <person name="Mondo S."/>
            <person name="Nolan M."/>
            <person name="Ohm R."/>
            <person name="Pangilinan J."/>
            <person name="Park H.-J."/>
            <person name="Ramirez L."/>
            <person name="Alfaro M."/>
            <person name="Sun H."/>
            <person name="Tritt A."/>
            <person name="Yoshinaga Y."/>
            <person name="Zwiers L.-H."/>
            <person name="Turgeon B."/>
            <person name="Goodwin S."/>
            <person name="Spatafora J."/>
            <person name="Crous P."/>
            <person name="Grigoriev I."/>
        </authorList>
    </citation>
    <scope>NUCLEOTIDE SEQUENCE</scope>
    <source>
        <strain evidence="4">CBS 121410</strain>
    </source>
</reference>
<dbReference type="Pfam" id="PF01476">
    <property type="entry name" value="LysM"/>
    <property type="match status" value="2"/>
</dbReference>
<evidence type="ECO:0000313" key="4">
    <source>
        <dbReference type="EMBL" id="KAF2088472.1"/>
    </source>
</evidence>
<keyword evidence="2" id="KW-0843">Virulence</keyword>
<feature type="domain" description="LysM" evidence="3">
    <location>
        <begin position="88"/>
        <end position="134"/>
    </location>
</feature>
<dbReference type="SUPFAM" id="SSF54106">
    <property type="entry name" value="LysM domain"/>
    <property type="match status" value="2"/>
</dbReference>
<name>A0A9P4LXT3_9PEZI</name>
<dbReference type="SMART" id="SM00257">
    <property type="entry name" value="LysM"/>
    <property type="match status" value="2"/>
</dbReference>
<evidence type="ECO:0000313" key="5">
    <source>
        <dbReference type="Proteomes" id="UP000799776"/>
    </source>
</evidence>
<dbReference type="Proteomes" id="UP000799776">
    <property type="component" value="Unassembled WGS sequence"/>
</dbReference>
<dbReference type="InterPro" id="IPR036779">
    <property type="entry name" value="LysM_dom_sf"/>
</dbReference>